<keyword evidence="2" id="KW-1185">Reference proteome</keyword>
<comment type="caution">
    <text evidence="1">The sequence shown here is derived from an EMBL/GenBank/DDBJ whole genome shotgun (WGS) entry which is preliminary data.</text>
</comment>
<reference evidence="1" key="1">
    <citation type="submission" date="2023-03" db="EMBL/GenBank/DDBJ databases">
        <title>Chromosome-level genomes of two armyworms, Mythimna separata and Mythimna loreyi, provide insights into the biosynthesis and reception of sex pheromones.</title>
        <authorList>
            <person name="Zhao H."/>
        </authorList>
    </citation>
    <scope>NUCLEOTIDE SEQUENCE</scope>
    <source>
        <strain evidence="1">BeijingLab</strain>
    </source>
</reference>
<name>A0ACC2QRA8_9NEOP</name>
<proteinExistence type="predicted"/>
<evidence type="ECO:0000313" key="1">
    <source>
        <dbReference type="EMBL" id="KAJ8719874.1"/>
    </source>
</evidence>
<dbReference type="EMBL" id="CM056779">
    <property type="protein sequence ID" value="KAJ8719874.1"/>
    <property type="molecule type" value="Genomic_DNA"/>
</dbReference>
<dbReference type="Proteomes" id="UP001231649">
    <property type="component" value="Chromosome 3"/>
</dbReference>
<sequence>MRSDLKGGIEMLESANNNAETIAVMDLTERYEFLVMELDGMTRLFTNLGVVQKQITDELKTLVECVEMLREQKADRDEVADGLRDKADLTRMAGLLHEKDFAQARFEIEKRIEKSYDKFQKQDEVWQAAMRDMSHIADQKSDLVALMAFKERATNELNMAREKQNQLEIMLGEPEAALLTRHLATSAACGSCLTPAVMALKDATYGKPALLPALRPTPLGAEDPCVAEEPLHPPDNRRHICLRWVGGSHTLMAAHVSREKAAQARLGTIPTKKYTGYGTDGRLYMMEDDLLPCVECNKFSADDADGLHPRSPTPIGDGDRAHGLVGSKRESAPKPSHT</sequence>
<gene>
    <name evidence="1" type="ORF">PYW08_012049</name>
</gene>
<organism evidence="1 2">
    <name type="scientific">Mythimna loreyi</name>
    <dbReference type="NCBI Taxonomy" id="667449"/>
    <lineage>
        <taxon>Eukaryota</taxon>
        <taxon>Metazoa</taxon>
        <taxon>Ecdysozoa</taxon>
        <taxon>Arthropoda</taxon>
        <taxon>Hexapoda</taxon>
        <taxon>Insecta</taxon>
        <taxon>Pterygota</taxon>
        <taxon>Neoptera</taxon>
        <taxon>Endopterygota</taxon>
        <taxon>Lepidoptera</taxon>
        <taxon>Glossata</taxon>
        <taxon>Ditrysia</taxon>
        <taxon>Noctuoidea</taxon>
        <taxon>Noctuidae</taxon>
        <taxon>Noctuinae</taxon>
        <taxon>Hadenini</taxon>
        <taxon>Mythimna</taxon>
    </lineage>
</organism>
<protein>
    <submittedName>
        <fullName evidence="1">Uncharacterized protein</fullName>
    </submittedName>
</protein>
<evidence type="ECO:0000313" key="2">
    <source>
        <dbReference type="Proteomes" id="UP001231649"/>
    </source>
</evidence>
<accession>A0ACC2QRA8</accession>